<accession>A0A6J6UKE9</accession>
<organism evidence="2">
    <name type="scientific">freshwater metagenome</name>
    <dbReference type="NCBI Taxonomy" id="449393"/>
    <lineage>
        <taxon>unclassified sequences</taxon>
        <taxon>metagenomes</taxon>
        <taxon>ecological metagenomes</taxon>
    </lineage>
</organism>
<feature type="transmembrane region" description="Helical" evidence="1">
    <location>
        <begin position="109"/>
        <end position="131"/>
    </location>
</feature>
<protein>
    <submittedName>
        <fullName evidence="2">Unannotated protein</fullName>
    </submittedName>
</protein>
<gene>
    <name evidence="2" type="ORF">UFOPK2809_01309</name>
    <name evidence="3" type="ORF">UFOPK4092_01609</name>
</gene>
<dbReference type="SUPFAM" id="SSF103473">
    <property type="entry name" value="MFS general substrate transporter"/>
    <property type="match status" value="1"/>
</dbReference>
<reference evidence="2" key="1">
    <citation type="submission" date="2020-05" db="EMBL/GenBank/DDBJ databases">
        <authorList>
            <person name="Chiriac C."/>
            <person name="Salcher M."/>
            <person name="Ghai R."/>
            <person name="Kavagutti S V."/>
        </authorList>
    </citation>
    <scope>NUCLEOTIDE SEQUENCE</scope>
</reference>
<keyword evidence="1" id="KW-0472">Membrane</keyword>
<feature type="transmembrane region" description="Helical" evidence="1">
    <location>
        <begin position="22"/>
        <end position="41"/>
    </location>
</feature>
<evidence type="ECO:0000256" key="1">
    <source>
        <dbReference type="SAM" id="Phobius"/>
    </source>
</evidence>
<keyword evidence="1" id="KW-0812">Transmembrane</keyword>
<keyword evidence="1" id="KW-1133">Transmembrane helix</keyword>
<dbReference type="EMBL" id="CAFBPJ010000259">
    <property type="protein sequence ID" value="CAB5030908.1"/>
    <property type="molecule type" value="Genomic_DNA"/>
</dbReference>
<name>A0A6J6UKE9_9ZZZZ</name>
<sequence>MAAPLEETPFVLPSVVFRPARLAVFCILLSGISIALAALAGAVMFGVFFAIGLVLGLANAQVVSWSVAAIAAQDHPLKRGLALNSATRLLVITLISLIVAFVFRPFGFGVLFGLALFQVVLVLSTVVPVWMKIRKGELDAPVDSETQKS</sequence>
<evidence type="ECO:0000313" key="2">
    <source>
        <dbReference type="EMBL" id="CAB4758919.1"/>
    </source>
</evidence>
<dbReference type="AlphaFoldDB" id="A0A6J6UKE9"/>
<evidence type="ECO:0000313" key="3">
    <source>
        <dbReference type="EMBL" id="CAB5030908.1"/>
    </source>
</evidence>
<feature type="transmembrane region" description="Helical" evidence="1">
    <location>
        <begin position="81"/>
        <end position="103"/>
    </location>
</feature>
<proteinExistence type="predicted"/>
<dbReference type="InterPro" id="IPR036259">
    <property type="entry name" value="MFS_trans_sf"/>
</dbReference>
<dbReference type="EMBL" id="CAEZZA010000215">
    <property type="protein sequence ID" value="CAB4758919.1"/>
    <property type="molecule type" value="Genomic_DNA"/>
</dbReference>
<feature type="transmembrane region" description="Helical" evidence="1">
    <location>
        <begin position="47"/>
        <end position="69"/>
    </location>
</feature>